<dbReference type="OrthoDB" id="6511113at2759"/>
<evidence type="ECO:0000256" key="3">
    <source>
        <dbReference type="ARBA" id="ARBA00022840"/>
    </source>
</evidence>
<accession>A0A443QA72</accession>
<keyword evidence="2" id="KW-0547">Nucleotide-binding</keyword>
<evidence type="ECO:0000256" key="2">
    <source>
        <dbReference type="ARBA" id="ARBA00022741"/>
    </source>
</evidence>
<keyword evidence="5" id="KW-1185">Reference proteome</keyword>
<dbReference type="GO" id="GO:0140662">
    <property type="term" value="F:ATP-dependent protein folding chaperone"/>
    <property type="evidence" value="ECO:0007669"/>
    <property type="project" value="InterPro"/>
</dbReference>
<dbReference type="GO" id="GO:0005524">
    <property type="term" value="F:ATP binding"/>
    <property type="evidence" value="ECO:0007669"/>
    <property type="project" value="UniProtKB-KW"/>
</dbReference>
<gene>
    <name evidence="4" type="ORF">B4U80_05810</name>
</gene>
<dbReference type="InterPro" id="IPR018181">
    <property type="entry name" value="Heat_shock_70_CS"/>
</dbReference>
<dbReference type="Pfam" id="PF00012">
    <property type="entry name" value="HSP70"/>
    <property type="match status" value="1"/>
</dbReference>
<dbReference type="VEuPathDB" id="VectorBase:LDEU014523"/>
<evidence type="ECO:0000313" key="5">
    <source>
        <dbReference type="Proteomes" id="UP000288716"/>
    </source>
</evidence>
<dbReference type="EMBL" id="NCKV01061722">
    <property type="protein sequence ID" value="RWR99888.1"/>
    <property type="molecule type" value="Genomic_DNA"/>
</dbReference>
<keyword evidence="3" id="KW-0067">ATP-binding</keyword>
<dbReference type="SUPFAM" id="SSF53067">
    <property type="entry name" value="Actin-like ATPase domain"/>
    <property type="match status" value="1"/>
</dbReference>
<reference evidence="4 5" key="1">
    <citation type="journal article" date="2018" name="Gigascience">
        <title>Genomes of trombidid mites reveal novel predicted allergens and laterally-transferred genes associated with secondary metabolism.</title>
        <authorList>
            <person name="Dong X."/>
            <person name="Chaisiri K."/>
            <person name="Xia D."/>
            <person name="Armstrong S.D."/>
            <person name="Fang Y."/>
            <person name="Donnelly M.J."/>
            <person name="Kadowaki T."/>
            <person name="McGarry J.W."/>
            <person name="Darby A.C."/>
            <person name="Makepeace B.L."/>
        </authorList>
    </citation>
    <scope>NUCLEOTIDE SEQUENCE [LARGE SCALE GENOMIC DNA]</scope>
    <source>
        <strain evidence="4">UoL-UT</strain>
    </source>
</reference>
<dbReference type="PROSITE" id="PS00297">
    <property type="entry name" value="HSP70_1"/>
    <property type="match status" value="1"/>
</dbReference>
<organism evidence="4 5">
    <name type="scientific">Leptotrombidium deliense</name>
    <dbReference type="NCBI Taxonomy" id="299467"/>
    <lineage>
        <taxon>Eukaryota</taxon>
        <taxon>Metazoa</taxon>
        <taxon>Ecdysozoa</taxon>
        <taxon>Arthropoda</taxon>
        <taxon>Chelicerata</taxon>
        <taxon>Arachnida</taxon>
        <taxon>Acari</taxon>
        <taxon>Acariformes</taxon>
        <taxon>Trombidiformes</taxon>
        <taxon>Prostigmata</taxon>
        <taxon>Anystina</taxon>
        <taxon>Parasitengona</taxon>
        <taxon>Trombiculoidea</taxon>
        <taxon>Trombiculidae</taxon>
        <taxon>Leptotrombidium</taxon>
    </lineage>
</organism>
<dbReference type="InterPro" id="IPR013126">
    <property type="entry name" value="Hsp_70_fam"/>
</dbReference>
<sequence length="65" mass="7355">MSSKVIDIDLGTTHSCVAIIDKQRLEVFENDRGLRKTILYVAFTEHERIVGNEAKIHSCIDPLNT</sequence>
<comment type="caution">
    <text evidence="4">The sequence shown here is derived from an EMBL/GenBank/DDBJ whole genome shotgun (WGS) entry which is preliminary data.</text>
</comment>
<protein>
    <submittedName>
        <fullName evidence="4">Uncharacterized protein</fullName>
    </submittedName>
</protein>
<dbReference type="AlphaFoldDB" id="A0A443QA72"/>
<dbReference type="Gene3D" id="3.30.420.40">
    <property type="match status" value="1"/>
</dbReference>
<dbReference type="FunFam" id="3.30.420.40:FF:000028">
    <property type="entry name" value="heat shock 70 kDa protein-like"/>
    <property type="match status" value="1"/>
</dbReference>
<name>A0A443QA72_9ACAR</name>
<feature type="non-terminal residue" evidence="4">
    <location>
        <position position="65"/>
    </location>
</feature>
<comment type="similarity">
    <text evidence="1">Belongs to the heat shock protein 70 family.</text>
</comment>
<dbReference type="STRING" id="299467.A0A443QA72"/>
<evidence type="ECO:0000256" key="1">
    <source>
        <dbReference type="ARBA" id="ARBA00007381"/>
    </source>
</evidence>
<proteinExistence type="inferred from homology"/>
<dbReference type="PRINTS" id="PR00301">
    <property type="entry name" value="HEATSHOCK70"/>
</dbReference>
<evidence type="ECO:0000313" key="4">
    <source>
        <dbReference type="EMBL" id="RWR99888.1"/>
    </source>
</evidence>
<dbReference type="Proteomes" id="UP000288716">
    <property type="component" value="Unassembled WGS sequence"/>
</dbReference>
<dbReference type="InterPro" id="IPR043129">
    <property type="entry name" value="ATPase_NBD"/>
</dbReference>